<dbReference type="AlphaFoldDB" id="A0A7J7IHQ4"/>
<organism evidence="2 3">
    <name type="scientific">Cyanidiococcus yangmingshanensis</name>
    <dbReference type="NCBI Taxonomy" id="2690220"/>
    <lineage>
        <taxon>Eukaryota</taxon>
        <taxon>Rhodophyta</taxon>
        <taxon>Bangiophyceae</taxon>
        <taxon>Cyanidiales</taxon>
        <taxon>Cyanidiaceae</taxon>
        <taxon>Cyanidiococcus</taxon>
    </lineage>
</organism>
<dbReference type="Proteomes" id="UP000530660">
    <property type="component" value="Unassembled WGS sequence"/>
</dbReference>
<evidence type="ECO:0000313" key="2">
    <source>
        <dbReference type="EMBL" id="KAF6002645.1"/>
    </source>
</evidence>
<feature type="compositionally biased region" description="Polar residues" evidence="1">
    <location>
        <begin position="88"/>
        <end position="107"/>
    </location>
</feature>
<evidence type="ECO:0000256" key="1">
    <source>
        <dbReference type="SAM" id="MobiDB-lite"/>
    </source>
</evidence>
<accession>A0A7J7IHQ4</accession>
<keyword evidence="3" id="KW-1185">Reference proteome</keyword>
<reference evidence="2 3" key="1">
    <citation type="journal article" date="2020" name="J. Phycol.">
        <title>Comparative genome analysis reveals Cyanidiococcus gen. nov., a new extremophilic red algal genus sister to Cyanidioschyzon (Cyanidioschyzonaceae, Rhodophyta).</title>
        <authorList>
            <person name="Liu S.-L."/>
            <person name="Chiang Y.-R."/>
            <person name="Yoon H.S."/>
            <person name="Fu H.-Y."/>
        </authorList>
    </citation>
    <scope>NUCLEOTIDE SEQUENCE [LARGE SCALE GENOMIC DNA]</scope>
    <source>
        <strain evidence="2 3">THAL066</strain>
    </source>
</reference>
<proteinExistence type="predicted"/>
<comment type="caution">
    <text evidence="2">The sequence shown here is derived from an EMBL/GenBank/DDBJ whole genome shotgun (WGS) entry which is preliminary data.</text>
</comment>
<sequence>MPSRDTHRACAHDATVPYHAVSAYAVETFSRLQLLVSLSPSTSFATKSPEQTFSMQAKINGDRSRHVRYPLLFIRHGERLFHVALGSKSRSCTTQASRKTTMPTRRL</sequence>
<name>A0A7J7IHQ4_9RHOD</name>
<evidence type="ECO:0000313" key="3">
    <source>
        <dbReference type="Proteomes" id="UP000530660"/>
    </source>
</evidence>
<gene>
    <name evidence="2" type="ORF">F1559_000944</name>
</gene>
<feature type="region of interest" description="Disordered" evidence="1">
    <location>
        <begin position="87"/>
        <end position="107"/>
    </location>
</feature>
<protein>
    <submittedName>
        <fullName evidence="2">Uncharacterized protein</fullName>
    </submittedName>
</protein>
<dbReference type="EMBL" id="VWRR01000009">
    <property type="protein sequence ID" value="KAF6002645.1"/>
    <property type="molecule type" value="Genomic_DNA"/>
</dbReference>